<dbReference type="PANTHER" id="PTHR43617">
    <property type="entry name" value="L-AMINO ACID N-ACETYLTRANSFERASE"/>
    <property type="match status" value="1"/>
</dbReference>
<dbReference type="EMBL" id="CP041614">
    <property type="protein sequence ID" value="QDO84818.1"/>
    <property type="molecule type" value="Genomic_DNA"/>
</dbReference>
<dbReference type="PROSITE" id="PS51186">
    <property type="entry name" value="GNAT"/>
    <property type="match status" value="1"/>
</dbReference>
<evidence type="ECO:0000313" key="2">
    <source>
        <dbReference type="EMBL" id="QDO84818.1"/>
    </source>
</evidence>
<dbReference type="Gene3D" id="3.40.630.30">
    <property type="match status" value="1"/>
</dbReference>
<feature type="domain" description="N-acetyltransferase" evidence="1">
    <location>
        <begin position="3"/>
        <end position="142"/>
    </location>
</feature>
<gene>
    <name evidence="2" type="ORF">FM037_18330</name>
</gene>
<dbReference type="CDD" id="cd04301">
    <property type="entry name" value="NAT_SF"/>
    <property type="match status" value="1"/>
</dbReference>
<dbReference type="InterPro" id="IPR000182">
    <property type="entry name" value="GNAT_dom"/>
</dbReference>
<dbReference type="Pfam" id="PF00583">
    <property type="entry name" value="Acetyltransf_1"/>
    <property type="match status" value="1"/>
</dbReference>
<dbReference type="InterPro" id="IPR016181">
    <property type="entry name" value="Acyl_CoA_acyltransferase"/>
</dbReference>
<reference evidence="2 3" key="1">
    <citation type="submission" date="2019-07" db="EMBL/GenBank/DDBJ databases">
        <title>Shewanella sp. YLB-06 whole genomic sequence.</title>
        <authorList>
            <person name="Yu L."/>
        </authorList>
    </citation>
    <scope>NUCLEOTIDE SEQUENCE [LARGE SCALE GENOMIC DNA]</scope>
    <source>
        <strain evidence="2 3">YLB-06</strain>
    </source>
</reference>
<keyword evidence="3" id="KW-1185">Reference proteome</keyword>
<organism evidence="2 3">
    <name type="scientific">Shewanella psychropiezotolerans</name>
    <dbReference type="NCBI Taxonomy" id="2593655"/>
    <lineage>
        <taxon>Bacteria</taxon>
        <taxon>Pseudomonadati</taxon>
        <taxon>Pseudomonadota</taxon>
        <taxon>Gammaproteobacteria</taxon>
        <taxon>Alteromonadales</taxon>
        <taxon>Shewanellaceae</taxon>
        <taxon>Shewanella</taxon>
    </lineage>
</organism>
<evidence type="ECO:0000313" key="3">
    <source>
        <dbReference type="Proteomes" id="UP000315947"/>
    </source>
</evidence>
<accession>A0ABX5X0E4</accession>
<dbReference type="InterPro" id="IPR050276">
    <property type="entry name" value="MshD_Acetyltransferase"/>
</dbReference>
<name>A0ABX5X0E4_9GAMM</name>
<proteinExistence type="predicted"/>
<dbReference type="RefSeq" id="WP_144047168.1">
    <property type="nucleotide sequence ID" value="NZ_CP041614.1"/>
</dbReference>
<sequence length="142" mass="16451">MSFEFILATLDDRAYLLNLRKLTMVEHLENSGQFLSDAEHEIRLDDAYACSHLIIFKGKIIGTLKYQEDDCRVEIMQIQIHPDFQGQGLGKKVMQQVLVKARNKTVELTVLKDNPALKLYQRLGFTITGEDEYEYHMQATKK</sequence>
<dbReference type="Proteomes" id="UP000315947">
    <property type="component" value="Chromosome"/>
</dbReference>
<evidence type="ECO:0000259" key="1">
    <source>
        <dbReference type="PROSITE" id="PS51186"/>
    </source>
</evidence>
<protein>
    <submittedName>
        <fullName evidence="2">GNAT family N-acetyltransferase</fullName>
    </submittedName>
</protein>
<dbReference type="SUPFAM" id="SSF55729">
    <property type="entry name" value="Acyl-CoA N-acyltransferases (Nat)"/>
    <property type="match status" value="1"/>
</dbReference>